<name>A0ABZ2URF6_9CYAN</name>
<dbReference type="EMBL" id="CP150886">
    <property type="protein sequence ID" value="WZB87869.1"/>
    <property type="molecule type" value="Genomic_DNA"/>
</dbReference>
<protein>
    <submittedName>
        <fullName evidence="1">Uncharacterized protein</fullName>
    </submittedName>
</protein>
<sequence>MLKATDFHLAIVQLVIFTPEVSTFSTPKALATILGEFSHIYDGDVQTTPSSDQIQIPPDFPKVILQSKDQSLRLEIAPLRITSQWAKLEQQETELQNIISQSLEVLEHYIHNLEVKVGRLGLVLIRIHQSENPSQLIIERLCKPELQNTIFKNTKNLDFRNHQRIILDNCDVNSVMTCKTGLMKINDIESQGVIVEQDLNTLAEEMEQRSFKIEDLKKYFQLAAEEAELNLKIHFPEEV</sequence>
<gene>
    <name evidence="1" type="ORF">WJM97_21330</name>
</gene>
<dbReference type="RefSeq" id="WP_353930780.1">
    <property type="nucleotide sequence ID" value="NZ_CP150886.1"/>
</dbReference>
<evidence type="ECO:0000313" key="1">
    <source>
        <dbReference type="EMBL" id="WZB87869.1"/>
    </source>
</evidence>
<dbReference type="Proteomes" id="UP001483337">
    <property type="component" value="Chromosome"/>
</dbReference>
<evidence type="ECO:0000313" key="2">
    <source>
        <dbReference type="Proteomes" id="UP001483337"/>
    </source>
</evidence>
<organism evidence="1 2">
    <name type="scientific">Okeanomitos corallinicola TIOX110</name>
    <dbReference type="NCBI Taxonomy" id="3133117"/>
    <lineage>
        <taxon>Bacteria</taxon>
        <taxon>Bacillati</taxon>
        <taxon>Cyanobacteriota</taxon>
        <taxon>Cyanophyceae</taxon>
        <taxon>Nostocales</taxon>
        <taxon>Aphanizomenonaceae</taxon>
        <taxon>Okeanomitos</taxon>
    </lineage>
</organism>
<reference evidence="1 2" key="1">
    <citation type="submission" date="2024-04" db="EMBL/GenBank/DDBJ databases">
        <title>Okeanomitos corallinicola gen. &amp; sp. nov. (Nostocales, Cyanobacteria), a new toxic marine heterocyst-forming cyanobacterium from a coral reef.</title>
        <authorList>
            <person name="Li H."/>
            <person name="Li R."/>
            <person name="Kang J."/>
            <person name="Hii K.S."/>
            <person name="Mohamed H.F."/>
            <person name="Xu X."/>
            <person name="Luo Z."/>
        </authorList>
    </citation>
    <scope>NUCLEOTIDE SEQUENCE [LARGE SCALE GENOMIC DNA]</scope>
    <source>
        <strain evidence="1 2">TIOX110</strain>
    </source>
</reference>
<proteinExistence type="predicted"/>
<keyword evidence="2" id="KW-1185">Reference proteome</keyword>
<accession>A0ABZ2URF6</accession>